<proteinExistence type="predicted"/>
<feature type="region of interest" description="Disordered" evidence="1">
    <location>
        <begin position="1"/>
        <end position="26"/>
    </location>
</feature>
<dbReference type="EMBL" id="WKJD01000021">
    <property type="protein sequence ID" value="MRX45330.1"/>
    <property type="molecule type" value="Genomic_DNA"/>
</dbReference>
<keyword evidence="2" id="KW-0472">Membrane</keyword>
<keyword evidence="2" id="KW-0812">Transmembrane</keyword>
<dbReference type="AlphaFoldDB" id="A0A6L5R617"/>
<reference evidence="3 4" key="1">
    <citation type="submission" date="2019-11" db="EMBL/GenBank/DDBJ databases">
        <title>Agromyces kandeliae sp. nov., isolated from mangrove soil.</title>
        <authorList>
            <person name="Wang R."/>
        </authorList>
    </citation>
    <scope>NUCLEOTIDE SEQUENCE [LARGE SCALE GENOMIC DNA]</scope>
    <source>
        <strain evidence="3 4">Q22</strain>
    </source>
</reference>
<feature type="compositionally biased region" description="Basic and acidic residues" evidence="1">
    <location>
        <begin position="1"/>
        <end position="15"/>
    </location>
</feature>
<sequence>MTDVTRGDAVKRPAHADSQAAEADPELPAEVVEEIDARVEAKLERVELEQYNSPFPHPDHLERFEALYPGAARVVFESFDEQGKHRREMEKRFVKGNEVRAFIGQWLAFVLVLAALSLGLVCILNGQAVVGGTIVTVAFGGGVVLYIAGAGSRGRGPARRTGPTKRDKASATRETAVVRPPASE</sequence>
<dbReference type="RefSeq" id="WP_154347875.1">
    <property type="nucleotide sequence ID" value="NZ_WKJD01000021.1"/>
</dbReference>
<feature type="transmembrane region" description="Helical" evidence="2">
    <location>
        <begin position="127"/>
        <end position="150"/>
    </location>
</feature>
<keyword evidence="2" id="KW-1133">Transmembrane helix</keyword>
<name>A0A6L5R617_9MICO</name>
<accession>A0A6L5R617</accession>
<gene>
    <name evidence="3" type="ORF">GJR97_16590</name>
</gene>
<protein>
    <submittedName>
        <fullName evidence="3">DUF2335 domain-containing protein</fullName>
    </submittedName>
</protein>
<keyword evidence="4" id="KW-1185">Reference proteome</keyword>
<organism evidence="3 4">
    <name type="scientific">Agromyces kandeliae</name>
    <dbReference type="NCBI Taxonomy" id="2666141"/>
    <lineage>
        <taxon>Bacteria</taxon>
        <taxon>Bacillati</taxon>
        <taxon>Actinomycetota</taxon>
        <taxon>Actinomycetes</taxon>
        <taxon>Micrococcales</taxon>
        <taxon>Microbacteriaceae</taxon>
        <taxon>Agromyces</taxon>
    </lineage>
</organism>
<feature type="transmembrane region" description="Helical" evidence="2">
    <location>
        <begin position="99"/>
        <end position="121"/>
    </location>
</feature>
<dbReference type="Pfam" id="PF10097">
    <property type="entry name" value="DUF2335"/>
    <property type="match status" value="1"/>
</dbReference>
<evidence type="ECO:0000313" key="4">
    <source>
        <dbReference type="Proteomes" id="UP000476511"/>
    </source>
</evidence>
<feature type="region of interest" description="Disordered" evidence="1">
    <location>
        <begin position="151"/>
        <end position="184"/>
    </location>
</feature>
<dbReference type="Proteomes" id="UP000476511">
    <property type="component" value="Unassembled WGS sequence"/>
</dbReference>
<dbReference type="InterPro" id="IPR019284">
    <property type="entry name" value="RP532"/>
</dbReference>
<evidence type="ECO:0000256" key="1">
    <source>
        <dbReference type="SAM" id="MobiDB-lite"/>
    </source>
</evidence>
<evidence type="ECO:0000313" key="3">
    <source>
        <dbReference type="EMBL" id="MRX45330.1"/>
    </source>
</evidence>
<comment type="caution">
    <text evidence="3">The sequence shown here is derived from an EMBL/GenBank/DDBJ whole genome shotgun (WGS) entry which is preliminary data.</text>
</comment>
<evidence type="ECO:0000256" key="2">
    <source>
        <dbReference type="SAM" id="Phobius"/>
    </source>
</evidence>